<name>A0A7J7KX20_9MAGN</name>
<reference evidence="1 2" key="1">
    <citation type="journal article" date="2020" name="IScience">
        <title>Genome Sequencing of the Endangered Kingdonia uniflora (Circaeasteraceae, Ranunculales) Reveals Potential Mechanisms of Evolutionary Specialization.</title>
        <authorList>
            <person name="Sun Y."/>
            <person name="Deng T."/>
            <person name="Zhang A."/>
            <person name="Moore M.J."/>
            <person name="Landis J.B."/>
            <person name="Lin N."/>
            <person name="Zhang H."/>
            <person name="Zhang X."/>
            <person name="Huang J."/>
            <person name="Zhang X."/>
            <person name="Sun H."/>
            <person name="Wang H."/>
        </authorList>
    </citation>
    <scope>NUCLEOTIDE SEQUENCE [LARGE SCALE GENOMIC DNA]</scope>
    <source>
        <strain evidence="1">TB1705</strain>
        <tissue evidence="1">Leaf</tissue>
    </source>
</reference>
<evidence type="ECO:0000313" key="1">
    <source>
        <dbReference type="EMBL" id="KAF6134935.1"/>
    </source>
</evidence>
<gene>
    <name evidence="1" type="ORF">GIB67_029756</name>
</gene>
<evidence type="ECO:0000313" key="2">
    <source>
        <dbReference type="Proteomes" id="UP000541444"/>
    </source>
</evidence>
<dbReference type="PANTHER" id="PTHR31286:SF60">
    <property type="entry name" value="PROTEIN, PUTATIVE-RELATED"/>
    <property type="match status" value="1"/>
</dbReference>
<dbReference type="Proteomes" id="UP000541444">
    <property type="component" value="Unassembled WGS sequence"/>
</dbReference>
<protein>
    <recommendedName>
        <fullName evidence="3">DUF4283 domain-containing protein</fullName>
    </recommendedName>
</protein>
<dbReference type="PANTHER" id="PTHR31286">
    <property type="entry name" value="GLYCINE-RICH CELL WALL STRUCTURAL PROTEIN 1.8-LIKE"/>
    <property type="match status" value="1"/>
</dbReference>
<organism evidence="1 2">
    <name type="scientific">Kingdonia uniflora</name>
    <dbReference type="NCBI Taxonomy" id="39325"/>
    <lineage>
        <taxon>Eukaryota</taxon>
        <taxon>Viridiplantae</taxon>
        <taxon>Streptophyta</taxon>
        <taxon>Embryophyta</taxon>
        <taxon>Tracheophyta</taxon>
        <taxon>Spermatophyta</taxon>
        <taxon>Magnoliopsida</taxon>
        <taxon>Ranunculales</taxon>
        <taxon>Circaeasteraceae</taxon>
        <taxon>Kingdonia</taxon>
    </lineage>
</organism>
<dbReference type="InterPro" id="IPR040256">
    <property type="entry name" value="At4g02000-like"/>
</dbReference>
<evidence type="ECO:0008006" key="3">
    <source>
        <dbReference type="Google" id="ProtNLM"/>
    </source>
</evidence>
<accession>A0A7J7KX20</accession>
<sequence>MGHRKSVITIVALESLFDLEKQKNSHALVWVKFPGLGVEFWEVDTLMALGRTLGTLIQIDHSSVMMDFRYFAKVLVDIDLADPIQVKFWWK</sequence>
<comment type="caution">
    <text evidence="1">The sequence shown here is derived from an EMBL/GenBank/DDBJ whole genome shotgun (WGS) entry which is preliminary data.</text>
</comment>
<dbReference type="AlphaFoldDB" id="A0A7J7KX20"/>
<proteinExistence type="predicted"/>
<dbReference type="EMBL" id="JACGCM010002826">
    <property type="protein sequence ID" value="KAF6134935.1"/>
    <property type="molecule type" value="Genomic_DNA"/>
</dbReference>
<dbReference type="OrthoDB" id="1096772at2759"/>
<keyword evidence="2" id="KW-1185">Reference proteome</keyword>